<comment type="caution">
    <text evidence="7">The sequence shown here is derived from an EMBL/GenBank/DDBJ whole genome shotgun (WGS) entry which is preliminary data.</text>
</comment>
<evidence type="ECO:0000256" key="2">
    <source>
        <dbReference type="ARBA" id="ARBA00007049"/>
    </source>
</evidence>
<evidence type="ECO:0000256" key="3">
    <source>
        <dbReference type="ARBA" id="ARBA00022692"/>
    </source>
</evidence>
<dbReference type="InterPro" id="IPR008217">
    <property type="entry name" value="Ccc1_fam"/>
</dbReference>
<keyword evidence="4 6" id="KW-1133">Transmembrane helix</keyword>
<evidence type="ECO:0000256" key="1">
    <source>
        <dbReference type="ARBA" id="ARBA00004127"/>
    </source>
</evidence>
<evidence type="ECO:0000256" key="5">
    <source>
        <dbReference type="ARBA" id="ARBA00023136"/>
    </source>
</evidence>
<dbReference type="CDD" id="cd02434">
    <property type="entry name" value="Nodulin-21_like_3"/>
    <property type="match status" value="1"/>
</dbReference>
<dbReference type="AlphaFoldDB" id="A0A9W7L1U2"/>
<dbReference type="Pfam" id="PF01988">
    <property type="entry name" value="VIT1"/>
    <property type="match status" value="1"/>
</dbReference>
<dbReference type="OrthoDB" id="73465at2759"/>
<accession>A0A9W7L1U2</accession>
<dbReference type="GO" id="GO:0030026">
    <property type="term" value="P:intracellular manganese ion homeostasis"/>
    <property type="evidence" value="ECO:0007669"/>
    <property type="project" value="InterPro"/>
</dbReference>
<dbReference type="EMBL" id="BRYA01000501">
    <property type="protein sequence ID" value="GMI19871.1"/>
    <property type="molecule type" value="Genomic_DNA"/>
</dbReference>
<evidence type="ECO:0000313" key="8">
    <source>
        <dbReference type="Proteomes" id="UP001165065"/>
    </source>
</evidence>
<evidence type="ECO:0000256" key="6">
    <source>
        <dbReference type="SAM" id="Phobius"/>
    </source>
</evidence>
<keyword evidence="3 6" id="KW-0812">Transmembrane</keyword>
<sequence length="276" mass="30118">MSETTPLTQPTARKAYDGQDLEASKGFHDARHVGAIEDHQSGGDYVKAIVFGGLDGILTSFAIVAGSAGGNLAPSVVLVLGFSNVFADALSMGVGEFLSSKAHNEWVLSERKREQWELEHYPEGEIQEMIDIYIERGMNQEDAKMVINKMAKYPEFFVDIMMAEELQLQVPEDSHKCDSMKEGLVMFLSFAIFGSLPLLGYVIIPLCFSDLPEEALFVSACVVTGLVLFIMGCVKSMFSATHWFISGTETLTLGGACATVAYVIGQYVEQQTGEKA</sequence>
<protein>
    <submittedName>
        <fullName evidence="7">Uncharacterized protein</fullName>
    </submittedName>
</protein>
<name>A0A9W7L1U2_9STRA</name>
<evidence type="ECO:0000256" key="4">
    <source>
        <dbReference type="ARBA" id="ARBA00022989"/>
    </source>
</evidence>
<dbReference type="PANTHER" id="PTHR31851">
    <property type="entry name" value="FE(2+)/MN(2+) TRANSPORTER PCL1"/>
    <property type="match status" value="1"/>
</dbReference>
<keyword evidence="8" id="KW-1185">Reference proteome</keyword>
<keyword evidence="5 6" id="KW-0472">Membrane</keyword>
<reference evidence="8" key="1">
    <citation type="journal article" date="2023" name="Commun. Biol.">
        <title>Genome analysis of Parmales, the sister group of diatoms, reveals the evolutionary specialization of diatoms from phago-mixotrophs to photoautotrophs.</title>
        <authorList>
            <person name="Ban H."/>
            <person name="Sato S."/>
            <person name="Yoshikawa S."/>
            <person name="Yamada K."/>
            <person name="Nakamura Y."/>
            <person name="Ichinomiya M."/>
            <person name="Sato N."/>
            <person name="Blanc-Mathieu R."/>
            <person name="Endo H."/>
            <person name="Kuwata A."/>
            <person name="Ogata H."/>
        </authorList>
    </citation>
    <scope>NUCLEOTIDE SEQUENCE [LARGE SCALE GENOMIC DNA]</scope>
</reference>
<evidence type="ECO:0000313" key="7">
    <source>
        <dbReference type="EMBL" id="GMI19871.1"/>
    </source>
</evidence>
<proteinExistence type="inferred from homology"/>
<dbReference type="GO" id="GO:0012505">
    <property type="term" value="C:endomembrane system"/>
    <property type="evidence" value="ECO:0007669"/>
    <property type="project" value="UniProtKB-SubCell"/>
</dbReference>
<gene>
    <name evidence="7" type="ORF">TrCOL_g10305</name>
</gene>
<feature type="transmembrane region" description="Helical" evidence="6">
    <location>
        <begin position="184"/>
        <end position="204"/>
    </location>
</feature>
<comment type="similarity">
    <text evidence="2">Belongs to the CCC1 family.</text>
</comment>
<organism evidence="7 8">
    <name type="scientific">Triparma columacea</name>
    <dbReference type="NCBI Taxonomy" id="722753"/>
    <lineage>
        <taxon>Eukaryota</taxon>
        <taxon>Sar</taxon>
        <taxon>Stramenopiles</taxon>
        <taxon>Ochrophyta</taxon>
        <taxon>Bolidophyceae</taxon>
        <taxon>Parmales</taxon>
        <taxon>Triparmaceae</taxon>
        <taxon>Triparma</taxon>
    </lineage>
</organism>
<feature type="transmembrane region" description="Helical" evidence="6">
    <location>
        <begin position="216"/>
        <end position="234"/>
    </location>
</feature>
<dbReference type="GO" id="GO:0005384">
    <property type="term" value="F:manganese ion transmembrane transporter activity"/>
    <property type="evidence" value="ECO:0007669"/>
    <property type="project" value="InterPro"/>
</dbReference>
<dbReference type="Proteomes" id="UP001165065">
    <property type="component" value="Unassembled WGS sequence"/>
</dbReference>
<comment type="subcellular location">
    <subcellularLocation>
        <location evidence="1">Endomembrane system</location>
        <topology evidence="1">Multi-pass membrane protein</topology>
    </subcellularLocation>
</comment>